<feature type="region of interest" description="Disordered" evidence="1">
    <location>
        <begin position="69"/>
        <end position="111"/>
    </location>
</feature>
<feature type="compositionally biased region" description="Acidic residues" evidence="1">
    <location>
        <begin position="18"/>
        <end position="27"/>
    </location>
</feature>
<accession>A0AAE9INP6</accession>
<keyword evidence="5" id="KW-1185">Reference proteome</keyword>
<feature type="region of interest" description="Disordered" evidence="1">
    <location>
        <begin position="1"/>
        <end position="36"/>
    </location>
</feature>
<organism evidence="2 4">
    <name type="scientific">Caenorhabditis briggsae</name>
    <dbReference type="NCBI Taxonomy" id="6238"/>
    <lineage>
        <taxon>Eukaryota</taxon>
        <taxon>Metazoa</taxon>
        <taxon>Ecdysozoa</taxon>
        <taxon>Nematoda</taxon>
        <taxon>Chromadorea</taxon>
        <taxon>Rhabditida</taxon>
        <taxon>Rhabditina</taxon>
        <taxon>Rhabditomorpha</taxon>
        <taxon>Rhabditoidea</taxon>
        <taxon>Rhabditidae</taxon>
        <taxon>Peloderinae</taxon>
        <taxon>Caenorhabditis</taxon>
    </lineage>
</organism>
<name>A0AAE9INP6_CAEBR</name>
<evidence type="ECO:0000256" key="1">
    <source>
        <dbReference type="SAM" id="MobiDB-lite"/>
    </source>
</evidence>
<dbReference type="PANTHER" id="PTHR10503:SF24">
    <property type="entry name" value="CHROMO DOMAIN-CONTAINING PROTEIN CEC-4"/>
    <property type="match status" value="1"/>
</dbReference>
<feature type="compositionally biased region" description="Basic and acidic residues" evidence="1">
    <location>
        <begin position="1"/>
        <end position="17"/>
    </location>
</feature>
<evidence type="ECO:0000313" key="5">
    <source>
        <dbReference type="Proteomes" id="UP000829354"/>
    </source>
</evidence>
<evidence type="ECO:0000313" key="2">
    <source>
        <dbReference type="EMBL" id="ULU00001.1"/>
    </source>
</evidence>
<proteinExistence type="predicted"/>
<evidence type="ECO:0000313" key="4">
    <source>
        <dbReference type="Proteomes" id="UP000827892"/>
    </source>
</evidence>
<dbReference type="Proteomes" id="UP000827892">
    <property type="component" value="Chromosome III"/>
</dbReference>
<dbReference type="PANTHER" id="PTHR10503">
    <property type="entry name" value="HP1 LIKE (HETEROCHROMATIN PROTEIN)-RELATED"/>
    <property type="match status" value="1"/>
</dbReference>
<reference evidence="3 5" key="1">
    <citation type="submission" date="2022-04" db="EMBL/GenBank/DDBJ databases">
        <title>Chromosome-level reference genomes for two strains of Caenorhabditis briggsae: an improved platform for comparative genomics.</title>
        <authorList>
            <person name="Stevens L."/>
            <person name="Andersen E."/>
        </authorList>
    </citation>
    <scope>NUCLEOTIDE SEQUENCE [LARGE SCALE GENOMIC DNA]</scope>
    <source>
        <strain evidence="3">VX34</strain>
        <tissue evidence="3">Whole-organism</tissue>
    </source>
</reference>
<dbReference type="AlphaFoldDB" id="A0AAE9INP6"/>
<reference evidence="2 4" key="2">
    <citation type="submission" date="2022-05" db="EMBL/GenBank/DDBJ databases">
        <title>Chromosome-level reference genomes for two strains of Caenorhabditis briggsae: an improved platform for comparative genomics.</title>
        <authorList>
            <person name="Stevens L."/>
            <person name="Andersen E.C."/>
        </authorList>
    </citation>
    <scope>NUCLEOTIDE SEQUENCE [LARGE SCALE GENOMIC DNA]</scope>
    <source>
        <strain evidence="2">QX1410_ONT</strain>
        <tissue evidence="2">Whole-organism</tissue>
    </source>
</reference>
<protein>
    <submittedName>
        <fullName evidence="2">Uncharacterized protein</fullName>
    </submittedName>
</protein>
<dbReference type="GO" id="GO:0097240">
    <property type="term" value="P:chromosome attachment to the nuclear envelope"/>
    <property type="evidence" value="ECO:0007669"/>
    <property type="project" value="InterPro"/>
</dbReference>
<sequence length="130" mass="14555">MDKRQKRFEEGKKRTVEIDDEDDEWPEMPEGIDINPEPVVQNREVTGLPDGFGRPEMPISSLLLDDVHMEPSDTLSTSFPPDPVDEPMESGGEPDPFMSLFDESSNSSPPRCSIVVDTIPNDDDLFPGHI</sequence>
<dbReference type="Proteomes" id="UP000829354">
    <property type="component" value="Chromosome III"/>
</dbReference>
<evidence type="ECO:0000313" key="3">
    <source>
        <dbReference type="EMBL" id="UMM22684.1"/>
    </source>
</evidence>
<dbReference type="InterPro" id="IPR037948">
    <property type="entry name" value="Cec-4"/>
</dbReference>
<gene>
    <name evidence="2" type="ORF">L3Y34_000925</name>
    <name evidence="3" type="ORF">L5515_003782</name>
</gene>
<dbReference type="EMBL" id="CP092622">
    <property type="protein sequence ID" value="UMM22684.1"/>
    <property type="molecule type" value="Genomic_DNA"/>
</dbReference>
<dbReference type="EMBL" id="CP090893">
    <property type="protein sequence ID" value="ULU00001.1"/>
    <property type="molecule type" value="Genomic_DNA"/>
</dbReference>